<feature type="binding site" evidence="15">
    <location>
        <position position="181"/>
    </location>
    <ligand>
        <name>substrate</name>
    </ligand>
</feature>
<evidence type="ECO:0000256" key="11">
    <source>
        <dbReference type="ARBA" id="ARBA00022825"/>
    </source>
</evidence>
<evidence type="ECO:0000313" key="17">
    <source>
        <dbReference type="EMBL" id="OAM79344.1"/>
    </source>
</evidence>
<evidence type="ECO:0000256" key="6">
    <source>
        <dbReference type="ARBA" id="ARBA00022670"/>
    </source>
</evidence>
<evidence type="ECO:0000256" key="10">
    <source>
        <dbReference type="ARBA" id="ARBA00022801"/>
    </source>
</evidence>
<evidence type="ECO:0000259" key="16">
    <source>
        <dbReference type="PROSITE" id="PS50106"/>
    </source>
</evidence>
<keyword evidence="9" id="KW-0574">Periplasm</keyword>
<evidence type="ECO:0000256" key="1">
    <source>
        <dbReference type="ARBA" id="ARBA00001772"/>
    </source>
</evidence>
<evidence type="ECO:0000256" key="2">
    <source>
        <dbReference type="ARBA" id="ARBA00004418"/>
    </source>
</evidence>
<dbReference type="Proteomes" id="UP000078389">
    <property type="component" value="Unassembled WGS sequence"/>
</dbReference>
<dbReference type="InterPro" id="IPR011782">
    <property type="entry name" value="Pept_S1C_Do"/>
</dbReference>
<dbReference type="Gene3D" id="2.30.42.10">
    <property type="match status" value="2"/>
</dbReference>
<keyword evidence="10" id="KW-0378">Hydrolase</keyword>
<evidence type="ECO:0000256" key="14">
    <source>
        <dbReference type="PIRSR" id="PIRSR611782-1"/>
    </source>
</evidence>
<dbReference type="InterPro" id="IPR036034">
    <property type="entry name" value="PDZ_sf"/>
</dbReference>
<reference evidence="17 18" key="1">
    <citation type="submission" date="2016-03" db="EMBL/GenBank/DDBJ databases">
        <title>Genome sequencing of Devosia sp. S37.</title>
        <authorList>
            <person name="Mohd Nor M."/>
        </authorList>
    </citation>
    <scope>NUCLEOTIDE SEQUENCE [LARGE SCALE GENOMIC DNA]</scope>
    <source>
        <strain evidence="17 18">S37</strain>
    </source>
</reference>
<dbReference type="PANTHER" id="PTHR22939:SF130">
    <property type="entry name" value="PERIPLASMIC SERINE ENDOPROTEASE DEGP-LIKE-RELATED"/>
    <property type="match status" value="1"/>
</dbReference>
<keyword evidence="11" id="KW-0720">Serine protease</keyword>
<evidence type="ECO:0000256" key="7">
    <source>
        <dbReference type="ARBA" id="ARBA00022729"/>
    </source>
</evidence>
<dbReference type="FunFam" id="2.40.10.120:FF:000007">
    <property type="entry name" value="Periplasmic serine endoprotease DegP-like"/>
    <property type="match status" value="1"/>
</dbReference>
<dbReference type="InterPro" id="IPR001478">
    <property type="entry name" value="PDZ"/>
</dbReference>
<feature type="domain" description="PDZ" evidence="16">
    <location>
        <begin position="297"/>
        <end position="388"/>
    </location>
</feature>
<evidence type="ECO:0000256" key="9">
    <source>
        <dbReference type="ARBA" id="ARBA00022764"/>
    </source>
</evidence>
<comment type="catalytic activity">
    <reaction evidence="1">
        <text>Acts on substrates that are at least partially unfolded. The cleavage site P1 residue is normally between a pair of hydrophobic residues, such as Val-|-Val.</text>
        <dbReference type="EC" id="3.4.21.107"/>
    </reaction>
</comment>
<dbReference type="InterPro" id="IPR009003">
    <property type="entry name" value="Peptidase_S1_PA"/>
</dbReference>
<dbReference type="Gene3D" id="2.40.10.120">
    <property type="match status" value="1"/>
</dbReference>
<feature type="domain" description="PDZ" evidence="16">
    <location>
        <begin position="424"/>
        <end position="469"/>
    </location>
</feature>
<evidence type="ECO:0000313" key="18">
    <source>
        <dbReference type="Proteomes" id="UP000078389"/>
    </source>
</evidence>
<feature type="binding site" evidence="15">
    <location>
        <begin position="251"/>
        <end position="253"/>
    </location>
    <ligand>
        <name>substrate</name>
    </ligand>
</feature>
<feature type="binding site" evidence="15">
    <location>
        <position position="151"/>
    </location>
    <ligand>
        <name>substrate</name>
    </ligand>
</feature>
<gene>
    <name evidence="17" type="ORF">A3840_03555</name>
</gene>
<dbReference type="PRINTS" id="PR00834">
    <property type="entry name" value="PROTEASES2C"/>
</dbReference>
<evidence type="ECO:0000256" key="3">
    <source>
        <dbReference type="ARBA" id="ARBA00010541"/>
    </source>
</evidence>
<dbReference type="EC" id="3.4.21.107" evidence="4"/>
<keyword evidence="6 17" id="KW-0645">Protease</keyword>
<dbReference type="RefSeq" id="WP_067451952.1">
    <property type="nucleotide sequence ID" value="NZ_LVVY01000063.1"/>
</dbReference>
<feature type="active site" description="Charge relay system" evidence="14">
    <location>
        <position position="151"/>
    </location>
</feature>
<dbReference type="SUPFAM" id="SSF50494">
    <property type="entry name" value="Trypsin-like serine proteases"/>
    <property type="match status" value="1"/>
</dbReference>
<keyword evidence="8" id="KW-0677">Repeat</keyword>
<accession>A0A178I4Y1</accession>
<comment type="subcellular location">
    <subcellularLocation>
        <location evidence="2">Periplasm</location>
    </subcellularLocation>
</comment>
<name>A0A178I4Y1_9HYPH</name>
<keyword evidence="18" id="KW-1185">Reference proteome</keyword>
<dbReference type="SMART" id="SM00228">
    <property type="entry name" value="PDZ"/>
    <property type="match status" value="2"/>
</dbReference>
<evidence type="ECO:0000256" key="13">
    <source>
        <dbReference type="ARBA" id="ARBA00032850"/>
    </source>
</evidence>
<dbReference type="GO" id="GO:0006508">
    <property type="term" value="P:proteolysis"/>
    <property type="evidence" value="ECO:0007669"/>
    <property type="project" value="UniProtKB-KW"/>
</dbReference>
<keyword evidence="12" id="KW-0346">Stress response</keyword>
<comment type="similarity">
    <text evidence="3">Belongs to the peptidase S1C family.</text>
</comment>
<dbReference type="OrthoDB" id="7358927at2"/>
<dbReference type="PANTHER" id="PTHR22939">
    <property type="entry name" value="SERINE PROTEASE FAMILY S1C HTRA-RELATED"/>
    <property type="match status" value="1"/>
</dbReference>
<comment type="caution">
    <text evidence="17">The sequence shown here is derived from an EMBL/GenBank/DDBJ whole genome shotgun (WGS) entry which is preliminary data.</text>
</comment>
<feature type="active site" description="Charge relay system" evidence="14">
    <location>
        <position position="181"/>
    </location>
</feature>
<evidence type="ECO:0000256" key="8">
    <source>
        <dbReference type="ARBA" id="ARBA00022737"/>
    </source>
</evidence>
<keyword evidence="7" id="KW-0732">Signal</keyword>
<evidence type="ECO:0000256" key="4">
    <source>
        <dbReference type="ARBA" id="ARBA00013035"/>
    </source>
</evidence>
<dbReference type="GO" id="GO:0042597">
    <property type="term" value="C:periplasmic space"/>
    <property type="evidence" value="ECO:0007669"/>
    <property type="project" value="UniProtKB-SubCell"/>
</dbReference>
<dbReference type="InterPro" id="IPR001940">
    <property type="entry name" value="Peptidase_S1C"/>
</dbReference>
<dbReference type="PROSITE" id="PS50106">
    <property type="entry name" value="PDZ"/>
    <property type="match status" value="2"/>
</dbReference>
<evidence type="ECO:0000256" key="12">
    <source>
        <dbReference type="ARBA" id="ARBA00023016"/>
    </source>
</evidence>
<dbReference type="STRING" id="1770058.A3840_03555"/>
<protein>
    <recommendedName>
        <fullName evidence="5">Probable periplasmic serine endoprotease DegP-like</fullName>
        <ecNumber evidence="4">3.4.21.107</ecNumber>
    </recommendedName>
    <alternativeName>
        <fullName evidence="13">Protease Do</fullName>
    </alternativeName>
</protein>
<dbReference type="CDD" id="cd10839">
    <property type="entry name" value="cpPDZ1_DegP-like"/>
    <property type="match status" value="1"/>
</dbReference>
<dbReference type="NCBIfam" id="TIGR02037">
    <property type="entry name" value="degP_htrA_DO"/>
    <property type="match status" value="1"/>
</dbReference>
<dbReference type="EMBL" id="LVVY01000063">
    <property type="protein sequence ID" value="OAM79344.1"/>
    <property type="molecule type" value="Genomic_DNA"/>
</dbReference>
<sequence>MRSTLLSRTSRWLGASALALLVGVGGVSTAFVMTGQAANAQVQNAAQIVVPQTSVQQGFADLVDAVKPAVVSIRVEAEAPGRTVQRGGRDFNFEFNFPDLPEDHPFRDFFDQFGGRGGAPGPGGESRPRQFLAAGSGFIVSEDGYVVTNNHVVEDATKVTVVFEDGSEQVAEIVGTDERTDLAVLKVEGDDLPFVSFENEPSRVGDWVVAVGNPFGLGGTVTVGVISGSGRNIGGSSYGDFLQIDAAVNTGNSGGPAFNTNGEVVGVNTAIYSPNGGNVGIAFAIPAHTVKQIVTQLIENGSVTRGYLGVSIQDVSKDIADGVGLPNARGAIVREPTEDGPAGAAGIKSGDIILKVDGDQIDDALDLSRTIAGKAPDSTVELTLWRDGAETTISVQLTQLDETAQATPDNPVPPEALPEAATSLGMTLVPNGDGSGGLLVQNVEDGSAAGQRGIATGDVVLEVDNQVVQTPGDFDQAIAGVQQKGLNTALLKVSRGGEARFIGLPITE</sequence>
<dbReference type="Pfam" id="PF13365">
    <property type="entry name" value="Trypsin_2"/>
    <property type="match status" value="1"/>
</dbReference>
<dbReference type="AlphaFoldDB" id="A0A178I4Y1"/>
<feature type="binding site" evidence="15">
    <location>
        <position position="76"/>
    </location>
    <ligand>
        <name>substrate</name>
    </ligand>
</feature>
<dbReference type="SUPFAM" id="SSF50156">
    <property type="entry name" value="PDZ domain-like"/>
    <property type="match status" value="2"/>
</dbReference>
<evidence type="ECO:0000256" key="15">
    <source>
        <dbReference type="PIRSR" id="PIRSR611782-2"/>
    </source>
</evidence>
<organism evidence="17 18">
    <name type="scientific">Devosia elaeis</name>
    <dbReference type="NCBI Taxonomy" id="1770058"/>
    <lineage>
        <taxon>Bacteria</taxon>
        <taxon>Pseudomonadati</taxon>
        <taxon>Pseudomonadota</taxon>
        <taxon>Alphaproteobacteria</taxon>
        <taxon>Hyphomicrobiales</taxon>
        <taxon>Devosiaceae</taxon>
        <taxon>Devosia</taxon>
    </lineage>
</organism>
<evidence type="ECO:0000256" key="5">
    <source>
        <dbReference type="ARBA" id="ARBA00013958"/>
    </source>
</evidence>
<proteinExistence type="inferred from homology"/>
<feature type="active site" description="Charge relay system" evidence="14">
    <location>
        <position position="253"/>
    </location>
</feature>
<dbReference type="GO" id="GO:0004252">
    <property type="term" value="F:serine-type endopeptidase activity"/>
    <property type="evidence" value="ECO:0007669"/>
    <property type="project" value="InterPro"/>
</dbReference>
<dbReference type="Pfam" id="PF13180">
    <property type="entry name" value="PDZ_2"/>
    <property type="match status" value="2"/>
</dbReference>